<dbReference type="AlphaFoldDB" id="A0A4Y4B9C3"/>
<name>A0A4Y4B9C3_MICMQ</name>
<organism evidence="2 3">
    <name type="scientific">Microbacterium maritypicum</name>
    <name type="common">Microbacterium liquefaciens</name>
    <dbReference type="NCBI Taxonomy" id="33918"/>
    <lineage>
        <taxon>Bacteria</taxon>
        <taxon>Bacillati</taxon>
        <taxon>Actinomycetota</taxon>
        <taxon>Actinomycetes</taxon>
        <taxon>Micrococcales</taxon>
        <taxon>Microbacteriaceae</taxon>
        <taxon>Microbacterium</taxon>
    </lineage>
</organism>
<reference evidence="2 3" key="1">
    <citation type="submission" date="2019-06" db="EMBL/GenBank/DDBJ databases">
        <title>Whole genome shotgun sequence of Microbacterium liquefaciens NBRC 15037.</title>
        <authorList>
            <person name="Hosoyama A."/>
            <person name="Uohara A."/>
            <person name="Ohji S."/>
            <person name="Ichikawa N."/>
        </authorList>
    </citation>
    <scope>NUCLEOTIDE SEQUENCE [LARGE SCALE GENOMIC DNA]</scope>
    <source>
        <strain evidence="2 3">NBRC 15037</strain>
    </source>
</reference>
<gene>
    <name evidence="2" type="ORF">MLI01_22840</name>
</gene>
<dbReference type="EMBL" id="BJNQ01000015">
    <property type="protein sequence ID" value="GEC76139.1"/>
    <property type="molecule type" value="Genomic_DNA"/>
</dbReference>
<evidence type="ECO:0000256" key="1">
    <source>
        <dbReference type="SAM" id="SignalP"/>
    </source>
</evidence>
<evidence type="ECO:0000313" key="2">
    <source>
        <dbReference type="EMBL" id="GEC76139.1"/>
    </source>
</evidence>
<accession>A0A4Y4B9C3</accession>
<proteinExistence type="predicted"/>
<evidence type="ECO:0000313" key="3">
    <source>
        <dbReference type="Proteomes" id="UP000317410"/>
    </source>
</evidence>
<dbReference type="RefSeq" id="WP_141387047.1">
    <property type="nucleotide sequence ID" value="NZ_BJNQ01000015.1"/>
</dbReference>
<sequence length="147" mass="14702">MQRRTTKILTGGLLAAVILGGGAVPAGATVASEAAPTSVSAAGVNATLDKVESAAHKLRDVIATLRSTTKTAEQKRTSARGAVSTLESVAQAVGGSSATALRRDAARVSTAASRSQFSTAASTLVSSVQRLDKIANAIRDLDGQLGG</sequence>
<feature type="chain" id="PRO_5021281420" evidence="1">
    <location>
        <begin position="29"/>
        <end position="147"/>
    </location>
</feature>
<comment type="caution">
    <text evidence="2">The sequence shown here is derived from an EMBL/GenBank/DDBJ whole genome shotgun (WGS) entry which is preliminary data.</text>
</comment>
<feature type="signal peptide" evidence="1">
    <location>
        <begin position="1"/>
        <end position="28"/>
    </location>
</feature>
<dbReference type="Proteomes" id="UP000317410">
    <property type="component" value="Unassembled WGS sequence"/>
</dbReference>
<keyword evidence="1" id="KW-0732">Signal</keyword>
<protein>
    <submittedName>
        <fullName evidence="2">Uncharacterized protein</fullName>
    </submittedName>
</protein>